<keyword evidence="3" id="KW-0288">FMN</keyword>
<evidence type="ECO:0000256" key="3">
    <source>
        <dbReference type="ARBA" id="ARBA00022643"/>
    </source>
</evidence>
<dbReference type="PANTHER" id="PTHR43656:SF5">
    <property type="entry name" value="NADH:FLAVIN OXIDOREDUCTASE_NADH OXIDASE N-TERMINAL DOMAIN-CONTAINING PROTEIN"/>
    <property type="match status" value="1"/>
</dbReference>
<name>A0A7S9PSJ4_EPIFF</name>
<sequence length="197" mass="21875">MWFAKPRAMEKRDIDDVIEGFAHAAEYLHRAGYDGIELHGAYGYLLAQFLSPTTNKRTDQYGGSLLNRARIMLDINDAIRARVPGSFSEGAFSTQDCRDLCAALEQVGFDFVELSGGTYEASAFHHREESTKKREAFFLEFADVIVPALNKTKVYVTTGGFRTANAMVKALDTVHGVGLGRPVCDEFDLPRKILDGE</sequence>
<dbReference type="InterPro" id="IPR051799">
    <property type="entry name" value="NADH_flavin_oxidoreductase"/>
</dbReference>
<evidence type="ECO:0000256" key="2">
    <source>
        <dbReference type="ARBA" id="ARBA00022630"/>
    </source>
</evidence>
<keyword evidence="2" id="KW-0285">Flavoprotein</keyword>
<accession>A0A7S9PSJ4</accession>
<evidence type="ECO:0000256" key="4">
    <source>
        <dbReference type="ARBA" id="ARBA00023002"/>
    </source>
</evidence>
<dbReference type="GO" id="GO:0010181">
    <property type="term" value="F:FMN binding"/>
    <property type="evidence" value="ECO:0007669"/>
    <property type="project" value="InterPro"/>
</dbReference>
<dbReference type="EMBL" id="CP031385">
    <property type="protein sequence ID" value="QPG94157.1"/>
    <property type="molecule type" value="Genomic_DNA"/>
</dbReference>
<gene>
    <name evidence="6" type="ORF">C2857_005018</name>
</gene>
<dbReference type="Gene3D" id="3.20.20.70">
    <property type="entry name" value="Aldolase class I"/>
    <property type="match status" value="1"/>
</dbReference>
<evidence type="ECO:0000259" key="5">
    <source>
        <dbReference type="Pfam" id="PF00724"/>
    </source>
</evidence>
<dbReference type="SUPFAM" id="SSF51395">
    <property type="entry name" value="FMN-linked oxidoreductases"/>
    <property type="match status" value="1"/>
</dbReference>
<proteinExistence type="inferred from homology"/>
<evidence type="ECO:0000313" key="7">
    <source>
        <dbReference type="Proteomes" id="UP000594364"/>
    </source>
</evidence>
<feature type="domain" description="NADH:flavin oxidoreductase/NADH oxidase N-terminal" evidence="5">
    <location>
        <begin position="6"/>
        <end position="93"/>
    </location>
</feature>
<organism evidence="6 7">
    <name type="scientific">Epichloe festucae (strain Fl1)</name>
    <dbReference type="NCBI Taxonomy" id="877507"/>
    <lineage>
        <taxon>Eukaryota</taxon>
        <taxon>Fungi</taxon>
        <taxon>Dikarya</taxon>
        <taxon>Ascomycota</taxon>
        <taxon>Pezizomycotina</taxon>
        <taxon>Sordariomycetes</taxon>
        <taxon>Hypocreomycetidae</taxon>
        <taxon>Hypocreales</taxon>
        <taxon>Clavicipitaceae</taxon>
        <taxon>Epichloe</taxon>
    </lineage>
</organism>
<keyword evidence="4" id="KW-0560">Oxidoreductase</keyword>
<dbReference type="GO" id="GO:0016491">
    <property type="term" value="F:oxidoreductase activity"/>
    <property type="evidence" value="ECO:0007669"/>
    <property type="project" value="UniProtKB-KW"/>
</dbReference>
<evidence type="ECO:0000313" key="6">
    <source>
        <dbReference type="EMBL" id="QPG94157.1"/>
    </source>
</evidence>
<evidence type="ECO:0000256" key="1">
    <source>
        <dbReference type="ARBA" id="ARBA00005979"/>
    </source>
</evidence>
<protein>
    <recommendedName>
        <fullName evidence="5">NADH:flavin oxidoreductase/NADH oxidase N-terminal domain-containing protein</fullName>
    </recommendedName>
</protein>
<dbReference type="InterPro" id="IPR013785">
    <property type="entry name" value="Aldolase_TIM"/>
</dbReference>
<comment type="similarity">
    <text evidence="1">Belongs to the NADH:flavin oxidoreductase/NADH oxidase family.</text>
</comment>
<dbReference type="Proteomes" id="UP000594364">
    <property type="component" value="Chromosome 1"/>
</dbReference>
<dbReference type="PANTHER" id="PTHR43656">
    <property type="entry name" value="BINDING OXIDOREDUCTASE, PUTATIVE (AFU_ORTHOLOGUE AFUA_2G08260)-RELATED"/>
    <property type="match status" value="1"/>
</dbReference>
<dbReference type="AlphaFoldDB" id="A0A7S9PSJ4"/>
<dbReference type="Pfam" id="PF00724">
    <property type="entry name" value="Oxidored_FMN"/>
    <property type="match status" value="1"/>
</dbReference>
<dbReference type="InterPro" id="IPR001155">
    <property type="entry name" value="OxRdtase_FMN_N"/>
</dbReference>
<reference evidence="6 7" key="1">
    <citation type="journal article" date="2018" name="PLoS Genet.">
        <title>Repeat elements organise 3D genome structure and mediate transcription in the filamentous fungus Epichloe festucae.</title>
        <authorList>
            <person name="Winter D.J."/>
            <person name="Ganley A.R.D."/>
            <person name="Young C.A."/>
            <person name="Liachko I."/>
            <person name="Schardl C.L."/>
            <person name="Dupont P.Y."/>
            <person name="Berry D."/>
            <person name="Ram A."/>
            <person name="Scott B."/>
            <person name="Cox M.P."/>
        </authorList>
    </citation>
    <scope>NUCLEOTIDE SEQUENCE [LARGE SCALE GENOMIC DNA]</scope>
    <source>
        <strain evidence="6 7">Fl1</strain>
    </source>
</reference>
<keyword evidence="7" id="KW-1185">Reference proteome</keyword>
<dbReference type="OrthoDB" id="1663137at2759"/>